<accession>A0ABZ1IIU2</accession>
<gene>
    <name evidence="2" type="ORF">VSH64_14575</name>
</gene>
<dbReference type="Proteomes" id="UP001330812">
    <property type="component" value="Chromosome"/>
</dbReference>
<keyword evidence="3" id="KW-1185">Reference proteome</keyword>
<feature type="domain" description="Metallo-beta-lactamase" evidence="1">
    <location>
        <begin position="297"/>
        <end position="483"/>
    </location>
</feature>
<dbReference type="SUPFAM" id="SSF56281">
    <property type="entry name" value="Metallo-hydrolase/oxidoreductase"/>
    <property type="match status" value="1"/>
</dbReference>
<name>A0ABZ1IIU2_9PSEU</name>
<evidence type="ECO:0000313" key="3">
    <source>
        <dbReference type="Proteomes" id="UP001330812"/>
    </source>
</evidence>
<protein>
    <submittedName>
        <fullName evidence="2">MBL fold metallo-hydrolase</fullName>
    </submittedName>
</protein>
<dbReference type="Gene3D" id="3.60.15.10">
    <property type="entry name" value="Ribonuclease Z/Hydroxyacylglutathione hydrolase-like"/>
    <property type="match status" value="1"/>
</dbReference>
<evidence type="ECO:0000259" key="1">
    <source>
        <dbReference type="SMART" id="SM00849"/>
    </source>
</evidence>
<proteinExistence type="predicted"/>
<sequence length="506" mass="54568">MTDTALQSLLGKLTDALGGRAALEGAAVERTIATGWRRHPGWGTDPAKPELVAEFSATLDLDVVGPRYRWAHRAKTYLVPTDLDYVEVGAGGRGHVSGVDFMFDPRPVDLDIPSWRVAARLRHFDLTSPLRLVRRMLAPGADVTAGPGDVLTLREFGRPPVRVTLDAATGLPRHADLTEEHSPLGDAAVRITFDDFHDVSGVRVPFQVDITVDGQHVHSETRTEASISASASEELFAVSGEIVEPTLEQAAYALNSTEWVMNYVYSGVRFYFDLQTAPVTPEPVDLAPGVKLVIGPSHNTMVVELPDRLLAVESPLYDDYSRAALAQVKRAFPGKPLRELVCTHFHYDHVGGVREFAADGDLTVHVGTPAVEFFERALSAPHHVDPDRLASGPVRTSVRGVAESLSFETAGGGTVTAYRIVSDHADDMMIVHVSSGGLVFNSDLWNPTPGLPESGDQRGRLATQLYDAIQALGLDVTTVVGGHRGSDGKTSAHAAPIEYLKRAAGY</sequence>
<dbReference type="Pfam" id="PF00753">
    <property type="entry name" value="Lactamase_B"/>
    <property type="match status" value="1"/>
</dbReference>
<reference evidence="2 3" key="1">
    <citation type="journal article" date="2015" name="Int. J. Syst. Evol. Microbiol.">
        <title>Amycolatopsis rhabdoformis sp. nov., an actinomycete isolated from a tropical forest soil.</title>
        <authorList>
            <person name="Souza W.R."/>
            <person name="Silva R.E."/>
            <person name="Goodfellow M."/>
            <person name="Busarakam K."/>
            <person name="Figueiro F.S."/>
            <person name="Ferreira D."/>
            <person name="Rodrigues-Filho E."/>
            <person name="Moraes L.A.B."/>
            <person name="Zucchi T.D."/>
        </authorList>
    </citation>
    <scope>NUCLEOTIDE SEQUENCE [LARGE SCALE GENOMIC DNA]</scope>
    <source>
        <strain evidence="2 3">NCIMB 14900</strain>
    </source>
</reference>
<dbReference type="RefSeq" id="WP_326836125.1">
    <property type="nucleotide sequence ID" value="NZ_CP142149.1"/>
</dbReference>
<dbReference type="InterPro" id="IPR001279">
    <property type="entry name" value="Metallo-B-lactamas"/>
</dbReference>
<dbReference type="SMART" id="SM00849">
    <property type="entry name" value="Lactamase_B"/>
    <property type="match status" value="1"/>
</dbReference>
<evidence type="ECO:0000313" key="2">
    <source>
        <dbReference type="EMBL" id="WSE33325.1"/>
    </source>
</evidence>
<dbReference type="InterPro" id="IPR036866">
    <property type="entry name" value="RibonucZ/Hydroxyglut_hydro"/>
</dbReference>
<dbReference type="EMBL" id="CP142149">
    <property type="protein sequence ID" value="WSE33325.1"/>
    <property type="molecule type" value="Genomic_DNA"/>
</dbReference>
<organism evidence="2 3">
    <name type="scientific">Amycolatopsis rhabdoformis</name>
    <dbReference type="NCBI Taxonomy" id="1448059"/>
    <lineage>
        <taxon>Bacteria</taxon>
        <taxon>Bacillati</taxon>
        <taxon>Actinomycetota</taxon>
        <taxon>Actinomycetes</taxon>
        <taxon>Pseudonocardiales</taxon>
        <taxon>Pseudonocardiaceae</taxon>
        <taxon>Amycolatopsis</taxon>
    </lineage>
</organism>